<reference evidence="2 3" key="1">
    <citation type="submission" date="2011-10" db="EMBL/GenBank/DDBJ databases">
        <authorList>
            <person name="Genoscope - CEA"/>
        </authorList>
    </citation>
    <scope>NUCLEOTIDE SEQUENCE [LARGE SCALE GENOMIC DNA]</scope>
    <source>
        <strain evidence="2 3">RCC 1105</strain>
    </source>
</reference>
<proteinExistence type="predicted"/>
<dbReference type="Proteomes" id="UP000198341">
    <property type="component" value="Chromosome 5"/>
</dbReference>
<dbReference type="AlphaFoldDB" id="K8EEJ5"/>
<accession>K8EEJ5</accession>
<feature type="compositionally biased region" description="Acidic residues" evidence="1">
    <location>
        <begin position="384"/>
        <end position="394"/>
    </location>
</feature>
<feature type="compositionally biased region" description="Basic residues" evidence="1">
    <location>
        <begin position="140"/>
        <end position="161"/>
    </location>
</feature>
<dbReference type="EMBL" id="FO082274">
    <property type="protein sequence ID" value="CCO16522.1"/>
    <property type="molecule type" value="Genomic_DNA"/>
</dbReference>
<feature type="region of interest" description="Disordered" evidence="1">
    <location>
        <begin position="140"/>
        <end position="178"/>
    </location>
</feature>
<protein>
    <recommendedName>
        <fullName evidence="4">Cyanobacterial aminoacyl-tRNA synthetase CAAD domain-containing protein</fullName>
    </recommendedName>
</protein>
<keyword evidence="3" id="KW-1185">Reference proteome</keyword>
<gene>
    <name evidence="2" type="ORF">Bathy05g03650</name>
</gene>
<name>K8EEJ5_9CHLO</name>
<evidence type="ECO:0000313" key="3">
    <source>
        <dbReference type="Proteomes" id="UP000198341"/>
    </source>
</evidence>
<organism evidence="2 3">
    <name type="scientific">Bathycoccus prasinos</name>
    <dbReference type="NCBI Taxonomy" id="41875"/>
    <lineage>
        <taxon>Eukaryota</taxon>
        <taxon>Viridiplantae</taxon>
        <taxon>Chlorophyta</taxon>
        <taxon>Mamiellophyceae</taxon>
        <taxon>Mamiellales</taxon>
        <taxon>Bathycoccaceae</taxon>
        <taxon>Bathycoccus</taxon>
    </lineage>
</organism>
<evidence type="ECO:0000256" key="1">
    <source>
        <dbReference type="SAM" id="MobiDB-lite"/>
    </source>
</evidence>
<evidence type="ECO:0000313" key="2">
    <source>
        <dbReference type="EMBL" id="CCO16522.1"/>
    </source>
</evidence>
<sequence length="394" mass="42329">MTSVSFSFGNSIVLNGGSASSIIGNKGKQQQQQPQRRVKVVVSASENDEKAKVKSYLDAGKKTKNSVGLRNSFYAGTFTPMKFAKSGTQFYKSSASGGANKKKFQAPKKKPLMMKPKAKPMISKPIIKIKPISFAATTPKKKSSFAAPKPKRLNVPKKKKPVYTPFPALKRSGPPVKSQYTIKKQPIKPVKQIVNSRGKVATKAPATKRAQTLVFSNIFASLSGGGEKKTKKTASPAVAPPPAAKAVKIALPVQMKKKEEQKKANDDMSRDEIGTYGLIAAFSLASFSSLVVLPVALGDVFELIGLGVSAYFVYSLVVKDDDLGLSKTLDEVESQTGLDVRELTNSTVGLVKDTVNTVSSNTKKTSYPKKSETPKPVVAAAPVESEEPKEDDED</sequence>
<dbReference type="RefSeq" id="XP_007512964.1">
    <property type="nucleotide sequence ID" value="XM_007512902.1"/>
</dbReference>
<feature type="region of interest" description="Disordered" evidence="1">
    <location>
        <begin position="359"/>
        <end position="394"/>
    </location>
</feature>
<dbReference type="KEGG" id="bpg:Bathy05g03650"/>
<dbReference type="GeneID" id="19015868"/>
<evidence type="ECO:0008006" key="4">
    <source>
        <dbReference type="Google" id="ProtNLM"/>
    </source>
</evidence>